<evidence type="ECO:0000313" key="8">
    <source>
        <dbReference type="EMBL" id="GAK54429.1"/>
    </source>
</evidence>
<dbReference type="HOGENOM" id="CLU_082093_0_1_0"/>
<evidence type="ECO:0000256" key="2">
    <source>
        <dbReference type="ARBA" id="ARBA00023125"/>
    </source>
</evidence>
<dbReference type="Gene3D" id="1.10.1660.10">
    <property type="match status" value="1"/>
</dbReference>
<dbReference type="InterPro" id="IPR006118">
    <property type="entry name" value="Recombinase_CS"/>
</dbReference>
<sequence length="208" mass="24192">MYSIGEFAKLINRSVRTLQRWDREGTLVACRNPKQRRYYTEQHLLEYKGLLSTERSLTIAYCRVSTRNQADDLKNQKSYINQFCQNGGIGIDDWYEDIGSGLNFKRKRFNHLLMQVEAGKVKRIILAHKDRLVRFGFDWFAQFCQNHGCEITVINNDALSPEQELVQDLIAITHVFSSRLYGLRTYKKTIKEAIHADRSAQNSTDAHA</sequence>
<dbReference type="CDD" id="cd03769">
    <property type="entry name" value="SR_IS607_transposase_like"/>
    <property type="match status" value="1"/>
</dbReference>
<dbReference type="InterPro" id="IPR006119">
    <property type="entry name" value="Resolv_N"/>
</dbReference>
<evidence type="ECO:0000256" key="5">
    <source>
        <dbReference type="PROSITE-ProRule" id="PRU10137"/>
    </source>
</evidence>
<dbReference type="InterPro" id="IPR051491">
    <property type="entry name" value="Recombinase/Transposase-rel"/>
</dbReference>
<dbReference type="Pfam" id="PF00239">
    <property type="entry name" value="Resolvase"/>
    <property type="match status" value="1"/>
</dbReference>
<dbReference type="NCBIfam" id="NF033518">
    <property type="entry name" value="transpos_IS607"/>
    <property type="match status" value="1"/>
</dbReference>
<dbReference type="PANTHER" id="PTHR36172:SF1">
    <property type="entry name" value="RESOLVASE-RELATED"/>
    <property type="match status" value="1"/>
</dbReference>
<dbReference type="InterPro" id="IPR000551">
    <property type="entry name" value="MerR-type_HTH_dom"/>
</dbReference>
<keyword evidence="9" id="KW-1185">Reference proteome</keyword>
<dbReference type="Gene3D" id="3.40.50.1390">
    <property type="entry name" value="Resolvase, N-terminal catalytic domain"/>
    <property type="match status" value="1"/>
</dbReference>
<dbReference type="AlphaFoldDB" id="A0A081BSP8"/>
<dbReference type="EMBL" id="DF820461">
    <property type="protein sequence ID" value="GAK54429.1"/>
    <property type="molecule type" value="Genomic_DNA"/>
</dbReference>
<dbReference type="GO" id="GO:0006355">
    <property type="term" value="P:regulation of DNA-templated transcription"/>
    <property type="evidence" value="ECO:0007669"/>
    <property type="project" value="InterPro"/>
</dbReference>
<evidence type="ECO:0000259" key="6">
    <source>
        <dbReference type="PROSITE" id="PS50937"/>
    </source>
</evidence>
<reference evidence="8" key="1">
    <citation type="journal article" date="2015" name="PeerJ">
        <title>First genomic representation of candidate bacterial phylum KSB3 points to enhanced environmental sensing as a trigger of wastewater bulking.</title>
        <authorList>
            <person name="Sekiguchi Y."/>
            <person name="Ohashi A."/>
            <person name="Parks D.H."/>
            <person name="Yamauchi T."/>
            <person name="Tyson G.W."/>
            <person name="Hugenholtz P."/>
        </authorList>
    </citation>
    <scope>NUCLEOTIDE SEQUENCE [LARGE SCALE GENOMIC DNA]</scope>
</reference>
<keyword evidence="1" id="KW-0229">DNA integration</keyword>
<keyword evidence="2" id="KW-0238">DNA-binding</keyword>
<dbReference type="Gene3D" id="1.10.287.2170">
    <property type="match status" value="1"/>
</dbReference>
<feature type="domain" description="HTH merR-type" evidence="6">
    <location>
        <begin position="1"/>
        <end position="44"/>
    </location>
</feature>
<evidence type="ECO:0000259" key="7">
    <source>
        <dbReference type="PROSITE" id="PS51736"/>
    </source>
</evidence>
<dbReference type="InterPro" id="IPR009061">
    <property type="entry name" value="DNA-bd_dom_put_sf"/>
</dbReference>
<evidence type="ECO:0000256" key="3">
    <source>
        <dbReference type="ARBA" id="ARBA00023172"/>
    </source>
</evidence>
<feature type="domain" description="Resolvase/invertase-type recombinase catalytic" evidence="7">
    <location>
        <begin position="57"/>
        <end position="201"/>
    </location>
</feature>
<dbReference type="InterPro" id="IPR036162">
    <property type="entry name" value="Resolvase-like_N_sf"/>
</dbReference>
<dbReference type="GO" id="GO:0015074">
    <property type="term" value="P:DNA integration"/>
    <property type="evidence" value="ECO:0007669"/>
    <property type="project" value="UniProtKB-KW"/>
</dbReference>
<dbReference type="GO" id="GO:0003677">
    <property type="term" value="F:DNA binding"/>
    <property type="evidence" value="ECO:0007669"/>
    <property type="project" value="UniProtKB-KW"/>
</dbReference>
<dbReference type="SMART" id="SM00857">
    <property type="entry name" value="Resolvase"/>
    <property type="match status" value="1"/>
</dbReference>
<organism evidence="8">
    <name type="scientific">Candidatus Moduliflexus flocculans</name>
    <dbReference type="NCBI Taxonomy" id="1499966"/>
    <lineage>
        <taxon>Bacteria</taxon>
        <taxon>Candidatus Moduliflexota</taxon>
        <taxon>Candidatus Moduliflexia</taxon>
        <taxon>Candidatus Moduliflexales</taxon>
        <taxon>Candidatus Moduliflexaceae</taxon>
    </lineage>
</organism>
<proteinExistence type="predicted"/>
<dbReference type="PANTHER" id="PTHR36172">
    <property type="match status" value="1"/>
</dbReference>
<dbReference type="SUPFAM" id="SSF46955">
    <property type="entry name" value="Putative DNA-binding domain"/>
    <property type="match status" value="1"/>
</dbReference>
<evidence type="ECO:0000256" key="1">
    <source>
        <dbReference type="ARBA" id="ARBA00022908"/>
    </source>
</evidence>
<dbReference type="FunFam" id="3.40.50.1390:FF:000002">
    <property type="entry name" value="ORF1 in transposon ISC1904"/>
    <property type="match status" value="1"/>
</dbReference>
<dbReference type="Pfam" id="PF13411">
    <property type="entry name" value="MerR_1"/>
    <property type="match status" value="1"/>
</dbReference>
<dbReference type="STRING" id="1499966.U14_05714"/>
<feature type="active site" description="O-(5'-phospho-DNA)-serine intermediate" evidence="4 5">
    <location>
        <position position="65"/>
    </location>
</feature>
<name>A0A081BSP8_9BACT</name>
<protein>
    <submittedName>
        <fullName evidence="8">Uncharacterized protein</fullName>
    </submittedName>
</protein>
<evidence type="ECO:0000313" key="9">
    <source>
        <dbReference type="Proteomes" id="UP000030700"/>
    </source>
</evidence>
<dbReference type="PROSITE" id="PS50937">
    <property type="entry name" value="HTH_MERR_2"/>
    <property type="match status" value="1"/>
</dbReference>
<dbReference type="GO" id="GO:0000150">
    <property type="term" value="F:DNA strand exchange activity"/>
    <property type="evidence" value="ECO:0007669"/>
    <property type="project" value="InterPro"/>
</dbReference>
<keyword evidence="3" id="KW-0233">DNA recombination</keyword>
<dbReference type="PROSITE" id="PS00397">
    <property type="entry name" value="RECOMBINASES_1"/>
    <property type="match status" value="1"/>
</dbReference>
<dbReference type="SUPFAM" id="SSF53041">
    <property type="entry name" value="Resolvase-like"/>
    <property type="match status" value="1"/>
</dbReference>
<dbReference type="InterPro" id="IPR041718">
    <property type="entry name" value="IS607_transposase-like"/>
</dbReference>
<gene>
    <name evidence="8" type="ORF">U14_05714</name>
</gene>
<evidence type="ECO:0000256" key="4">
    <source>
        <dbReference type="PIRSR" id="PIRSR606118-50"/>
    </source>
</evidence>
<accession>A0A081BSP8</accession>
<dbReference type="InterPro" id="IPR048046">
    <property type="entry name" value="Transpos_IS607"/>
</dbReference>
<dbReference type="PROSITE" id="PS51736">
    <property type="entry name" value="RECOMBINASES_3"/>
    <property type="match status" value="1"/>
</dbReference>
<dbReference type="Proteomes" id="UP000030700">
    <property type="component" value="Unassembled WGS sequence"/>
</dbReference>